<gene>
    <name evidence="1" type="ORF">GMARGA_LOCUS39765</name>
</gene>
<proteinExistence type="predicted"/>
<feature type="non-terminal residue" evidence="1">
    <location>
        <position position="63"/>
    </location>
</feature>
<evidence type="ECO:0000313" key="2">
    <source>
        <dbReference type="Proteomes" id="UP000789901"/>
    </source>
</evidence>
<accession>A0ABN7X9E4</accession>
<protein>
    <submittedName>
        <fullName evidence="1">41186_t:CDS:1</fullName>
    </submittedName>
</protein>
<organism evidence="1 2">
    <name type="scientific">Gigaspora margarita</name>
    <dbReference type="NCBI Taxonomy" id="4874"/>
    <lineage>
        <taxon>Eukaryota</taxon>
        <taxon>Fungi</taxon>
        <taxon>Fungi incertae sedis</taxon>
        <taxon>Mucoromycota</taxon>
        <taxon>Glomeromycotina</taxon>
        <taxon>Glomeromycetes</taxon>
        <taxon>Diversisporales</taxon>
        <taxon>Gigasporaceae</taxon>
        <taxon>Gigaspora</taxon>
    </lineage>
</organism>
<feature type="non-terminal residue" evidence="1">
    <location>
        <position position="1"/>
    </location>
</feature>
<sequence length="63" mass="7066">IEIGKKKKGEFEFNNLSELDSEVIQNIGHPKNGKIFMSKVGDKFMDATDMNNKIVNHLFDPGG</sequence>
<reference evidence="1 2" key="1">
    <citation type="submission" date="2021-06" db="EMBL/GenBank/DDBJ databases">
        <authorList>
            <person name="Kallberg Y."/>
            <person name="Tangrot J."/>
            <person name="Rosling A."/>
        </authorList>
    </citation>
    <scope>NUCLEOTIDE SEQUENCE [LARGE SCALE GENOMIC DNA]</scope>
    <source>
        <strain evidence="1 2">120-4 pot B 10/14</strain>
    </source>
</reference>
<dbReference type="Proteomes" id="UP000789901">
    <property type="component" value="Unassembled WGS sequence"/>
</dbReference>
<comment type="caution">
    <text evidence="1">The sequence shown here is derived from an EMBL/GenBank/DDBJ whole genome shotgun (WGS) entry which is preliminary data.</text>
</comment>
<name>A0ABN7X9E4_GIGMA</name>
<keyword evidence="2" id="KW-1185">Reference proteome</keyword>
<dbReference type="EMBL" id="CAJVQB010096699">
    <property type="protein sequence ID" value="CAG8849533.1"/>
    <property type="molecule type" value="Genomic_DNA"/>
</dbReference>
<evidence type="ECO:0000313" key="1">
    <source>
        <dbReference type="EMBL" id="CAG8849533.1"/>
    </source>
</evidence>